<dbReference type="OrthoDB" id="5819582at2759"/>
<feature type="transmembrane region" description="Helical" evidence="1">
    <location>
        <begin position="212"/>
        <end position="232"/>
    </location>
</feature>
<keyword evidence="4" id="KW-1185">Reference proteome</keyword>
<dbReference type="Proteomes" id="UP000799439">
    <property type="component" value="Unassembled WGS sequence"/>
</dbReference>
<feature type="transmembrane region" description="Helical" evidence="1">
    <location>
        <begin position="244"/>
        <end position="262"/>
    </location>
</feature>
<feature type="transmembrane region" description="Helical" evidence="1">
    <location>
        <begin position="426"/>
        <end position="447"/>
    </location>
</feature>
<feature type="domain" description="Acyltransferase 3" evidence="2">
    <location>
        <begin position="37"/>
        <end position="444"/>
    </location>
</feature>
<dbReference type="Pfam" id="PF01757">
    <property type="entry name" value="Acyl_transf_3"/>
    <property type="match status" value="1"/>
</dbReference>
<evidence type="ECO:0000256" key="1">
    <source>
        <dbReference type="SAM" id="Phobius"/>
    </source>
</evidence>
<keyword evidence="1" id="KW-0472">Membrane</keyword>
<feature type="transmembrane region" description="Helical" evidence="1">
    <location>
        <begin position="149"/>
        <end position="169"/>
    </location>
</feature>
<dbReference type="AlphaFoldDB" id="A0A9P4MKP0"/>
<protein>
    <recommendedName>
        <fullName evidence="2">Acyltransferase 3 domain-containing protein</fullName>
    </recommendedName>
</protein>
<comment type="caution">
    <text evidence="3">The sequence shown here is derived from an EMBL/GenBank/DDBJ whole genome shotgun (WGS) entry which is preliminary data.</text>
</comment>
<dbReference type="EMBL" id="ML996082">
    <property type="protein sequence ID" value="KAF2156507.1"/>
    <property type="molecule type" value="Genomic_DNA"/>
</dbReference>
<evidence type="ECO:0000313" key="4">
    <source>
        <dbReference type="Proteomes" id="UP000799439"/>
    </source>
</evidence>
<feature type="transmembrane region" description="Helical" evidence="1">
    <location>
        <begin position="343"/>
        <end position="361"/>
    </location>
</feature>
<proteinExistence type="predicted"/>
<feature type="transmembrane region" description="Helical" evidence="1">
    <location>
        <begin position="296"/>
        <end position="318"/>
    </location>
</feature>
<dbReference type="InterPro" id="IPR050879">
    <property type="entry name" value="Acyltransferase_3"/>
</dbReference>
<dbReference type="PANTHER" id="PTHR23028">
    <property type="entry name" value="ACETYLTRANSFERASE"/>
    <property type="match status" value="1"/>
</dbReference>
<evidence type="ECO:0000313" key="3">
    <source>
        <dbReference type="EMBL" id="KAF2156507.1"/>
    </source>
</evidence>
<keyword evidence="1" id="KW-0812">Transmembrane</keyword>
<accession>A0A9P4MKP0</accession>
<dbReference type="GO" id="GO:0016747">
    <property type="term" value="F:acyltransferase activity, transferring groups other than amino-acyl groups"/>
    <property type="evidence" value="ECO:0007669"/>
    <property type="project" value="InterPro"/>
</dbReference>
<reference evidence="3" key="1">
    <citation type="journal article" date="2020" name="Stud. Mycol.">
        <title>101 Dothideomycetes genomes: a test case for predicting lifestyles and emergence of pathogens.</title>
        <authorList>
            <person name="Haridas S."/>
            <person name="Albert R."/>
            <person name="Binder M."/>
            <person name="Bloem J."/>
            <person name="Labutti K."/>
            <person name="Salamov A."/>
            <person name="Andreopoulos B."/>
            <person name="Baker S."/>
            <person name="Barry K."/>
            <person name="Bills G."/>
            <person name="Bluhm B."/>
            <person name="Cannon C."/>
            <person name="Castanera R."/>
            <person name="Culley D."/>
            <person name="Daum C."/>
            <person name="Ezra D."/>
            <person name="Gonzalez J."/>
            <person name="Henrissat B."/>
            <person name="Kuo A."/>
            <person name="Liang C."/>
            <person name="Lipzen A."/>
            <person name="Lutzoni F."/>
            <person name="Magnuson J."/>
            <person name="Mondo S."/>
            <person name="Nolan M."/>
            <person name="Ohm R."/>
            <person name="Pangilinan J."/>
            <person name="Park H.-J."/>
            <person name="Ramirez L."/>
            <person name="Alfaro M."/>
            <person name="Sun H."/>
            <person name="Tritt A."/>
            <person name="Yoshinaga Y."/>
            <person name="Zwiers L.-H."/>
            <person name="Turgeon B."/>
            <person name="Goodwin S."/>
            <person name="Spatafora J."/>
            <person name="Crous P."/>
            <person name="Grigoriev I."/>
        </authorList>
    </citation>
    <scope>NUCLEOTIDE SEQUENCE</scope>
    <source>
        <strain evidence="3">CBS 260.36</strain>
    </source>
</reference>
<keyword evidence="1" id="KW-1133">Transmembrane helix</keyword>
<name>A0A9P4MKP0_9PEZI</name>
<dbReference type="PANTHER" id="PTHR23028:SF134">
    <property type="entry name" value="PUTATIVE (AFU_ORTHOLOGUE AFUA_4G08520)-RELATED"/>
    <property type="match status" value="1"/>
</dbReference>
<evidence type="ECO:0000259" key="2">
    <source>
        <dbReference type="Pfam" id="PF01757"/>
    </source>
</evidence>
<gene>
    <name evidence="3" type="ORF">K461DRAFT_221170</name>
</gene>
<feature type="transmembrane region" description="Helical" evidence="1">
    <location>
        <begin position="98"/>
        <end position="123"/>
    </location>
</feature>
<sequence length="502" mass="57549">MITNSVINSRQADRRSLISRLFGWSPSPPNVTIRETAWLDGLRGLAAFLVMANHYNFEWLSMAADAPFGATILEDKKLDDVWHYQKGDRLWEPWRLPIARLFICSGASMVTVFFVLSGFVLSWGPLQNIRSGRYDKFARSLGSTTFRRWARLYLPCLIVSGLYLLHKIIMDYSGIGSVFAEIWNYIKVGQRWANPLNIDRIAPIASGNPYNFVMWTIPFEFSGSLFVFITLLAVGRSPNHHRRLLIVAGLSVYALLSAYWGFWLFGSGLFLADYVSHAGGFLALSQKTSGRGRLIWTMVFILGLVLLGLPSGGGWYSWAGYQWIRKIPLPQQIQSRDHVIDRFWWGCGAILTIAGACHLTPVRHFFQLPIFRYLGRISFMLYLIHFVVDVDYSQPIRHTLYALLCTKEYNKIHQSDVYITSFLQTIYIPLLLWVITAPVTLILANWLEVHIDRPCTNFAKWLDNEFVKGAQSARHTLHEEQLPLCTNDDRLEMSEGSRRHET</sequence>
<organism evidence="3 4">
    <name type="scientific">Myriangium duriaei CBS 260.36</name>
    <dbReference type="NCBI Taxonomy" id="1168546"/>
    <lineage>
        <taxon>Eukaryota</taxon>
        <taxon>Fungi</taxon>
        <taxon>Dikarya</taxon>
        <taxon>Ascomycota</taxon>
        <taxon>Pezizomycotina</taxon>
        <taxon>Dothideomycetes</taxon>
        <taxon>Dothideomycetidae</taxon>
        <taxon>Myriangiales</taxon>
        <taxon>Myriangiaceae</taxon>
        <taxon>Myriangium</taxon>
    </lineage>
</organism>
<dbReference type="InterPro" id="IPR002656">
    <property type="entry name" value="Acyl_transf_3_dom"/>
</dbReference>